<gene>
    <name evidence="2" type="primary">LOC115557062</name>
</gene>
<keyword evidence="1" id="KW-0472">Membrane</keyword>
<dbReference type="PANTHER" id="PTHR45913">
    <property type="entry name" value="EPM2A-INTERACTING PROTEIN 1"/>
    <property type="match status" value="1"/>
</dbReference>
<dbReference type="KEGG" id="gmh:115557062"/>
<dbReference type="GeneTree" id="ENSGT00940000160807"/>
<sequence>MDTFFKRKHDDKHPDPSTQKTKFLRKYNVDFIKYGFVNGGTEAVPKAQCVDCGLMLSNEALKPSKLQRHLETKHPMLVGKPVDYFKRKESGLQMQKRSVVSLTSNSKCALKASYLVARRVAQTKKAFTIAEELVLPAAVDMCREMIGEAAAKKLLTIPLSNDTVSHRIADMASDIQHQLIERIKSSPFFSLQLDESTDVTNAALLLVFVRYRWDSSLHEDILFCGELPTRTTAQECFRCMDNYFTENGLDWQNCVGVCSDGAASMTGRHHGVIRQILDRAPEAKWTHCFLHRERLAAKKMSPDLHQVMDVSVKTINFIKNNAVNSRCFAKLCEDIEADNVQLLYHSEVRWLSRGLVLNRLFELRNEVFSFLTEKKSHLAHYYADTMFTAKLAYLCDIFSLLNQLNTSLQGRNSNIFFVADKVEAFKRKLALWTKRAQEKRMDMFPLLSDILENSPHVNIMSISVTISPPFFCLFSFFFINLK</sequence>
<dbReference type="AlphaFoldDB" id="A0A8C5FFE7"/>
<dbReference type="OMA" id="ECFRCMD"/>
<feature type="transmembrane region" description="Helical" evidence="1">
    <location>
        <begin position="459"/>
        <end position="479"/>
    </location>
</feature>
<reference evidence="2" key="1">
    <citation type="submission" date="2025-08" db="UniProtKB">
        <authorList>
            <consortium name="Ensembl"/>
        </authorList>
    </citation>
    <scope>IDENTIFICATION</scope>
</reference>
<dbReference type="Ensembl" id="ENSGMOT00000030605.1">
    <property type="protein sequence ID" value="ENSGMOP00000032635.1"/>
    <property type="gene ID" value="ENSGMOG00000022888.1"/>
</dbReference>
<keyword evidence="3" id="KW-1185">Reference proteome</keyword>
<dbReference type="PANTHER" id="PTHR45913:SF19">
    <property type="entry name" value="LOW QUALITY PROTEIN: ZINC FINGER BED DOMAIN-CONTAINING PROTEIN 5-LIKE"/>
    <property type="match status" value="1"/>
</dbReference>
<accession>A0A8C5FFE7</accession>
<organism evidence="2 3">
    <name type="scientific">Gadus morhua</name>
    <name type="common">Atlantic cod</name>
    <dbReference type="NCBI Taxonomy" id="8049"/>
    <lineage>
        <taxon>Eukaryota</taxon>
        <taxon>Metazoa</taxon>
        <taxon>Chordata</taxon>
        <taxon>Craniata</taxon>
        <taxon>Vertebrata</taxon>
        <taxon>Euteleostomi</taxon>
        <taxon>Actinopterygii</taxon>
        <taxon>Neopterygii</taxon>
        <taxon>Teleostei</taxon>
        <taxon>Neoteleostei</taxon>
        <taxon>Acanthomorphata</taxon>
        <taxon>Zeiogadaria</taxon>
        <taxon>Gadariae</taxon>
        <taxon>Gadiformes</taxon>
        <taxon>Gadoidei</taxon>
        <taxon>Gadidae</taxon>
        <taxon>Gadus</taxon>
    </lineage>
</organism>
<keyword evidence="1" id="KW-1133">Transmembrane helix</keyword>
<dbReference type="Proteomes" id="UP000694546">
    <property type="component" value="Chromosome 13"/>
</dbReference>
<dbReference type="InterPro" id="IPR012337">
    <property type="entry name" value="RNaseH-like_sf"/>
</dbReference>
<dbReference type="OrthoDB" id="6144063at2759"/>
<name>A0A8C5FFE7_GADMO</name>
<keyword evidence="1" id="KW-0812">Transmembrane</keyword>
<evidence type="ECO:0000256" key="1">
    <source>
        <dbReference type="SAM" id="Phobius"/>
    </source>
</evidence>
<evidence type="ECO:0000313" key="2">
    <source>
        <dbReference type="Ensembl" id="ENSGMOP00000032635.1"/>
    </source>
</evidence>
<proteinExistence type="predicted"/>
<dbReference type="GeneID" id="115557062"/>
<dbReference type="RefSeq" id="XP_030230502.1">
    <property type="nucleotide sequence ID" value="XM_030374642.1"/>
</dbReference>
<reference evidence="2" key="2">
    <citation type="submission" date="2025-09" db="UniProtKB">
        <authorList>
            <consortium name="Ensembl"/>
        </authorList>
    </citation>
    <scope>IDENTIFICATION</scope>
</reference>
<dbReference type="SUPFAM" id="SSF53098">
    <property type="entry name" value="Ribonuclease H-like"/>
    <property type="match status" value="1"/>
</dbReference>
<protein>
    <submittedName>
        <fullName evidence="2">SCAN domain-containing protein 3-like</fullName>
    </submittedName>
</protein>
<evidence type="ECO:0000313" key="3">
    <source>
        <dbReference type="Proteomes" id="UP000694546"/>
    </source>
</evidence>